<evidence type="ECO:0000313" key="3">
    <source>
        <dbReference type="Proteomes" id="UP000001968"/>
    </source>
</evidence>
<dbReference type="eggNOG" id="COG2226">
    <property type="taxonomic scope" value="Bacteria"/>
</dbReference>
<sequence length="268" mass="31310">MDEQSSINWDALWKAAQRNYRNIRPNQWDSMAPALKRWMSNDEYFRQFMANVRLCPEWTVLDVGCGPGDITIWAAKRSKHVTALDFSSEMLRLLQETATKECLTNIDCIQCSWEDDRLDSELDKHDVVIASRSLATMANLKEGLARIDDKTKHYAYVTMGAGFSSPLKKMVYKVMGKEISDPPGYIYAYNLLYQMGIRANVKFIEGRSRYIDLNDALEQCRWIAEDLRPSEEKEITRLLNDCLIKRQDGILEFPYNDICWALMWWEKF</sequence>
<dbReference type="EMBL" id="CP000448">
    <property type="protein sequence ID" value="ABI68970.1"/>
    <property type="molecule type" value="Genomic_DNA"/>
</dbReference>
<dbReference type="Gene3D" id="3.40.50.150">
    <property type="entry name" value="Vaccinia Virus protein VP39"/>
    <property type="match status" value="1"/>
</dbReference>
<dbReference type="CDD" id="cd02440">
    <property type="entry name" value="AdoMet_MTases"/>
    <property type="match status" value="1"/>
</dbReference>
<feature type="domain" description="Methyltransferase" evidence="1">
    <location>
        <begin position="60"/>
        <end position="147"/>
    </location>
</feature>
<proteinExistence type="predicted"/>
<dbReference type="Pfam" id="PF13649">
    <property type="entry name" value="Methyltransf_25"/>
    <property type="match status" value="1"/>
</dbReference>
<accession>Q0AWD4</accession>
<evidence type="ECO:0000259" key="1">
    <source>
        <dbReference type="Pfam" id="PF13649"/>
    </source>
</evidence>
<dbReference type="PANTHER" id="PTHR43667:SF2">
    <property type="entry name" value="FATTY ACID C-METHYL TRANSFERASE"/>
    <property type="match status" value="1"/>
</dbReference>
<dbReference type="InterPro" id="IPR029063">
    <property type="entry name" value="SAM-dependent_MTases_sf"/>
</dbReference>
<dbReference type="InterPro" id="IPR041698">
    <property type="entry name" value="Methyltransf_25"/>
</dbReference>
<protein>
    <recommendedName>
        <fullName evidence="1">Methyltransferase domain-containing protein</fullName>
    </recommendedName>
</protein>
<dbReference type="AlphaFoldDB" id="Q0AWD4"/>
<dbReference type="KEGG" id="swo:Swol_1672"/>
<dbReference type="SUPFAM" id="SSF53335">
    <property type="entry name" value="S-adenosyl-L-methionine-dependent methyltransferases"/>
    <property type="match status" value="1"/>
</dbReference>
<evidence type="ECO:0000313" key="2">
    <source>
        <dbReference type="EMBL" id="ABI68970.1"/>
    </source>
</evidence>
<gene>
    <name evidence="2" type="ordered locus">Swol_1672</name>
</gene>
<dbReference type="HOGENOM" id="CLU_060275_0_0_9"/>
<dbReference type="RefSeq" id="WP_011641068.1">
    <property type="nucleotide sequence ID" value="NC_008346.1"/>
</dbReference>
<keyword evidence="3" id="KW-1185">Reference proteome</keyword>
<dbReference type="STRING" id="335541.Swol_1672"/>
<dbReference type="PANTHER" id="PTHR43667">
    <property type="entry name" value="CYCLOPROPANE-FATTY-ACYL-PHOSPHOLIPID SYNTHASE"/>
    <property type="match status" value="1"/>
</dbReference>
<name>Q0AWD4_SYNWW</name>
<reference evidence="3" key="1">
    <citation type="journal article" date="2010" name="Environ. Microbiol.">
        <title>The genome of Syntrophomonas wolfei: new insights into syntrophic metabolism and biohydrogen production.</title>
        <authorList>
            <person name="Sieber J.R."/>
            <person name="Sims D.R."/>
            <person name="Han C."/>
            <person name="Kim E."/>
            <person name="Lykidis A."/>
            <person name="Lapidus A.L."/>
            <person name="McDonnald E."/>
            <person name="Rohlin L."/>
            <person name="Culley D.E."/>
            <person name="Gunsalus R."/>
            <person name="McInerney M.J."/>
        </authorList>
    </citation>
    <scope>NUCLEOTIDE SEQUENCE [LARGE SCALE GENOMIC DNA]</scope>
    <source>
        <strain evidence="3">DSM 2245B / Goettingen</strain>
    </source>
</reference>
<dbReference type="InterPro" id="IPR050723">
    <property type="entry name" value="CFA/CMAS"/>
</dbReference>
<organism evidence="2 3">
    <name type="scientific">Syntrophomonas wolfei subsp. wolfei (strain DSM 2245B / Goettingen)</name>
    <dbReference type="NCBI Taxonomy" id="335541"/>
    <lineage>
        <taxon>Bacteria</taxon>
        <taxon>Bacillati</taxon>
        <taxon>Bacillota</taxon>
        <taxon>Clostridia</taxon>
        <taxon>Eubacteriales</taxon>
        <taxon>Syntrophomonadaceae</taxon>
        <taxon>Syntrophomonas</taxon>
    </lineage>
</organism>
<dbReference type="Proteomes" id="UP000001968">
    <property type="component" value="Chromosome"/>
</dbReference>